<feature type="region of interest" description="Disordered" evidence="1">
    <location>
        <begin position="629"/>
        <end position="685"/>
    </location>
</feature>
<feature type="transmembrane region" description="Helical" evidence="2">
    <location>
        <begin position="328"/>
        <end position="346"/>
    </location>
</feature>
<keyword evidence="2" id="KW-0472">Membrane</keyword>
<feature type="compositionally biased region" description="Pro residues" evidence="1">
    <location>
        <begin position="40"/>
        <end position="60"/>
    </location>
</feature>
<evidence type="ECO:0008006" key="5">
    <source>
        <dbReference type="Google" id="ProtNLM"/>
    </source>
</evidence>
<feature type="compositionally biased region" description="Gly residues" evidence="1">
    <location>
        <begin position="61"/>
        <end position="81"/>
    </location>
</feature>
<feature type="compositionally biased region" description="Low complexity" evidence="1">
    <location>
        <begin position="638"/>
        <end position="674"/>
    </location>
</feature>
<proteinExistence type="predicted"/>
<feature type="transmembrane region" description="Helical" evidence="2">
    <location>
        <begin position="248"/>
        <end position="267"/>
    </location>
</feature>
<comment type="caution">
    <text evidence="3">The sequence shown here is derived from an EMBL/GenBank/DDBJ whole genome shotgun (WGS) entry which is preliminary data.</text>
</comment>
<organism evidence="3 4">
    <name type="scientific">Streptomyces polyasparticus</name>
    <dbReference type="NCBI Taxonomy" id="2767826"/>
    <lineage>
        <taxon>Bacteria</taxon>
        <taxon>Bacillati</taxon>
        <taxon>Actinomycetota</taxon>
        <taxon>Actinomycetes</taxon>
        <taxon>Kitasatosporales</taxon>
        <taxon>Streptomycetaceae</taxon>
        <taxon>Streptomyces</taxon>
    </lineage>
</organism>
<feature type="transmembrane region" description="Helical" evidence="2">
    <location>
        <begin position="486"/>
        <end position="505"/>
    </location>
</feature>
<evidence type="ECO:0000256" key="1">
    <source>
        <dbReference type="SAM" id="MobiDB-lite"/>
    </source>
</evidence>
<feature type="region of interest" description="Disordered" evidence="1">
    <location>
        <begin position="175"/>
        <end position="198"/>
    </location>
</feature>
<feature type="transmembrane region" description="Helical" evidence="2">
    <location>
        <begin position="206"/>
        <end position="227"/>
    </location>
</feature>
<dbReference type="RefSeq" id="WP_214662088.1">
    <property type="nucleotide sequence ID" value="NZ_JACTVJ010000028.1"/>
</dbReference>
<evidence type="ECO:0000313" key="3">
    <source>
        <dbReference type="EMBL" id="MBC9718618.1"/>
    </source>
</evidence>
<evidence type="ECO:0000313" key="4">
    <source>
        <dbReference type="Proteomes" id="UP000642284"/>
    </source>
</evidence>
<evidence type="ECO:0000256" key="2">
    <source>
        <dbReference type="SAM" id="Phobius"/>
    </source>
</evidence>
<reference evidence="3 4" key="1">
    <citation type="submission" date="2020-08" db="EMBL/GenBank/DDBJ databases">
        <title>Genemic of Streptomyces polyaspartic.</title>
        <authorList>
            <person name="Liu W."/>
        </authorList>
    </citation>
    <scope>NUCLEOTIDE SEQUENCE [LARGE SCALE GENOMIC DNA]</scope>
    <source>
        <strain evidence="3 4">TRM66268-LWL</strain>
    </source>
</reference>
<keyword evidence="2" id="KW-0812">Transmembrane</keyword>
<feature type="region of interest" description="Disordered" evidence="1">
    <location>
        <begin position="30"/>
        <end position="98"/>
    </location>
</feature>
<dbReference type="Gene3D" id="3.40.1000.10">
    <property type="entry name" value="Mog1/PsbP, alpha/beta/alpha sandwich"/>
    <property type="match status" value="1"/>
</dbReference>
<accession>A0ABR7SWB2</accession>
<feature type="transmembrane region" description="Helical" evidence="2">
    <location>
        <begin position="124"/>
        <end position="145"/>
    </location>
</feature>
<protein>
    <recommendedName>
        <fullName evidence="5">Zinc ribbon domain-containing protein</fullName>
    </recommendedName>
</protein>
<dbReference type="EMBL" id="JACTVJ010000028">
    <property type="protein sequence ID" value="MBC9718618.1"/>
    <property type="molecule type" value="Genomic_DNA"/>
</dbReference>
<sequence>MSSQWPQWPCPACGTAFLEEARFCMKCGRARGEAPSDAPQAPPSQPVQPAPPSAPPPPGFGPGFGTGPGAQPGFGAGGGPGHPAAPGGPPPPGYGPTYAPAGASPLGAFLGRAFRGGWAASAQAALWPVGLLLIAAAGLAIPSYGQEEGEAPVSFTDRFRLITAMLLQGLGGGFEAQGPSGDDSNPFGGSESSGFLDGSSAESGTATLSMVPLTFTVLWIVALLIGVRMLRARQAAAPALSRTAGLEAAVRIAVVAGVAVLVLALFAQPTVEDVEVSSAPVLSALGALGLTLVTALALLHRDDLAGWLAVRPGVHACVRAGATAVRALAVVLALSALVAYLCLAAQDDMEKEGLLVLLAFLPNLGAAALAVGWGGSLEFTASRNSEFSGDRTESESVGLSDLADLTNDWAMVGGLALGAVCALVVGVLAARRHANRGEQPLAAGLFFALLLIVAAASGLAVEGSAGELAELGGEGSFEAGPSIPELLLFGLLWLSAATFLGPYVLRMTGNGSLPPAPYAPPAPGYAPPGVGMPGAPAAPHTPEAPGAQPVYDLGMLGSAASAQDVTEGAQPPAPEALYSHAYAPTATAPAAGPPPQRPRAAVWIVTLTAALVLGAGATAGFLLLQDDGDDPAPKDAKPSASASPGAESTASEPSTAEPSPSDSTASDPSTDPTAGSDATAGTDSRIVTDSAGFSFAVPDVWDRVSEENGQITYAGSTGFGHFLIGVVPDAPVSSYENFRTIEQKSQKNPDYQRIRLEENTFQGRPGAVWEYTYTEEETGRTVHAIDQGYVAEDGTEYAIYFTDYEESWEPSGREIFEEALATWRLTG</sequence>
<feature type="transmembrane region" description="Helical" evidence="2">
    <location>
        <begin position="600"/>
        <end position="624"/>
    </location>
</feature>
<dbReference type="Proteomes" id="UP000642284">
    <property type="component" value="Unassembled WGS sequence"/>
</dbReference>
<feature type="transmembrane region" description="Helical" evidence="2">
    <location>
        <begin position="441"/>
        <end position="461"/>
    </location>
</feature>
<name>A0ABR7SWB2_9ACTN</name>
<gene>
    <name evidence="3" type="ORF">H9Y04_39445</name>
</gene>
<keyword evidence="2" id="KW-1133">Transmembrane helix</keyword>
<feature type="transmembrane region" description="Helical" evidence="2">
    <location>
        <begin position="353"/>
        <end position="373"/>
    </location>
</feature>
<feature type="transmembrane region" description="Helical" evidence="2">
    <location>
        <begin position="409"/>
        <end position="429"/>
    </location>
</feature>
<keyword evidence="4" id="KW-1185">Reference proteome</keyword>